<sequence>MHLHPLQVPRLRFNETSGLKEFSLNWLFLEKVWKPDTYFVNGKKSYLHSITVPNKFLRLRQDGFLTYSMRSSSFC</sequence>
<dbReference type="Proteomes" id="UP000708208">
    <property type="component" value="Unassembled WGS sequence"/>
</dbReference>
<comment type="caution">
    <text evidence="2">The sequence shown here is derived from an EMBL/GenBank/DDBJ whole genome shotgun (WGS) entry which is preliminary data.</text>
</comment>
<dbReference type="GO" id="GO:0005230">
    <property type="term" value="F:extracellular ligand-gated monoatomic ion channel activity"/>
    <property type="evidence" value="ECO:0007669"/>
    <property type="project" value="InterPro"/>
</dbReference>
<dbReference type="Pfam" id="PF02931">
    <property type="entry name" value="Neur_chan_LBD"/>
    <property type="match status" value="1"/>
</dbReference>
<keyword evidence="3" id="KW-1185">Reference proteome</keyword>
<evidence type="ECO:0000313" key="2">
    <source>
        <dbReference type="EMBL" id="CAG7692606.1"/>
    </source>
</evidence>
<evidence type="ECO:0000259" key="1">
    <source>
        <dbReference type="Pfam" id="PF02931"/>
    </source>
</evidence>
<name>A0A8J2J8F4_9HEXA</name>
<dbReference type="OrthoDB" id="203862at2759"/>
<feature type="domain" description="Neurotransmitter-gated ion-channel ligand-binding" evidence="1">
    <location>
        <begin position="9"/>
        <end position="71"/>
    </location>
</feature>
<dbReference type="AlphaFoldDB" id="A0A8J2J8F4"/>
<dbReference type="GO" id="GO:0016020">
    <property type="term" value="C:membrane"/>
    <property type="evidence" value="ECO:0007669"/>
    <property type="project" value="InterPro"/>
</dbReference>
<dbReference type="InterPro" id="IPR006202">
    <property type="entry name" value="Neur_chan_lig-bd"/>
</dbReference>
<reference evidence="2" key="1">
    <citation type="submission" date="2021-06" db="EMBL/GenBank/DDBJ databases">
        <authorList>
            <person name="Hodson N. C."/>
            <person name="Mongue J. A."/>
            <person name="Jaron S. K."/>
        </authorList>
    </citation>
    <scope>NUCLEOTIDE SEQUENCE</scope>
</reference>
<accession>A0A8J2J8F4</accession>
<gene>
    <name evidence="2" type="ORF">AFUS01_LOCUS3687</name>
</gene>
<proteinExistence type="predicted"/>
<protein>
    <recommendedName>
        <fullName evidence="1">Neurotransmitter-gated ion-channel ligand-binding domain-containing protein</fullName>
    </recommendedName>
</protein>
<evidence type="ECO:0000313" key="3">
    <source>
        <dbReference type="Proteomes" id="UP000708208"/>
    </source>
</evidence>
<dbReference type="EMBL" id="CAJVCH010022289">
    <property type="protein sequence ID" value="CAG7692606.1"/>
    <property type="molecule type" value="Genomic_DNA"/>
</dbReference>
<organism evidence="2 3">
    <name type="scientific">Allacma fusca</name>
    <dbReference type="NCBI Taxonomy" id="39272"/>
    <lineage>
        <taxon>Eukaryota</taxon>
        <taxon>Metazoa</taxon>
        <taxon>Ecdysozoa</taxon>
        <taxon>Arthropoda</taxon>
        <taxon>Hexapoda</taxon>
        <taxon>Collembola</taxon>
        <taxon>Symphypleona</taxon>
        <taxon>Sminthuridae</taxon>
        <taxon>Allacma</taxon>
    </lineage>
</organism>